<proteinExistence type="predicted"/>
<sequence length="25" mass="3046">LQFPKNNRTWLLVVLKNTMPDQIIY</sequence>
<organism evidence="1">
    <name type="scientific">marine metagenome</name>
    <dbReference type="NCBI Taxonomy" id="408172"/>
    <lineage>
        <taxon>unclassified sequences</taxon>
        <taxon>metagenomes</taxon>
        <taxon>ecological metagenomes</taxon>
    </lineage>
</organism>
<evidence type="ECO:0000313" key="1">
    <source>
        <dbReference type="EMBL" id="SVD01207.1"/>
    </source>
</evidence>
<dbReference type="EMBL" id="UINC01124214">
    <property type="protein sequence ID" value="SVD01207.1"/>
    <property type="molecule type" value="Genomic_DNA"/>
</dbReference>
<name>A0A382RVY4_9ZZZZ</name>
<dbReference type="AlphaFoldDB" id="A0A382RVY4"/>
<feature type="non-terminal residue" evidence="1">
    <location>
        <position position="1"/>
    </location>
</feature>
<accession>A0A382RVY4</accession>
<protein>
    <submittedName>
        <fullName evidence="1">Uncharacterized protein</fullName>
    </submittedName>
</protein>
<reference evidence="1" key="1">
    <citation type="submission" date="2018-05" db="EMBL/GenBank/DDBJ databases">
        <authorList>
            <person name="Lanie J.A."/>
            <person name="Ng W.-L."/>
            <person name="Kazmierczak K.M."/>
            <person name="Andrzejewski T.M."/>
            <person name="Davidsen T.M."/>
            <person name="Wayne K.J."/>
            <person name="Tettelin H."/>
            <person name="Glass J.I."/>
            <person name="Rusch D."/>
            <person name="Podicherti R."/>
            <person name="Tsui H.-C.T."/>
            <person name="Winkler M.E."/>
        </authorList>
    </citation>
    <scope>NUCLEOTIDE SEQUENCE</scope>
</reference>
<gene>
    <name evidence="1" type="ORF">METZ01_LOCUS354061</name>
</gene>